<keyword evidence="3" id="KW-0090">Biological rhythms</keyword>
<dbReference type="EMBL" id="CM004387">
    <property type="protein sequence ID" value="OAY61071.1"/>
    <property type="molecule type" value="Genomic_DNA"/>
</dbReference>
<proteinExistence type="inferred from homology"/>
<comment type="similarity">
    <text evidence="2">Belongs to the EARLY FLOWERING 4 family.</text>
</comment>
<dbReference type="OrthoDB" id="1895690at2759"/>
<dbReference type="Pfam" id="PF07011">
    <property type="entry name" value="Elf4"/>
    <property type="match status" value="1"/>
</dbReference>
<evidence type="ECO:0000256" key="2">
    <source>
        <dbReference type="ARBA" id="ARBA00009514"/>
    </source>
</evidence>
<dbReference type="Gramene" id="Manes.01G161400.1.v8.1">
    <property type="protein sequence ID" value="Manes.01G161400.1.v8.1.CDS.1"/>
    <property type="gene ID" value="Manes.01G161400.v8.1"/>
</dbReference>
<evidence type="ECO:0000256" key="5">
    <source>
        <dbReference type="SAM" id="MobiDB-lite"/>
    </source>
</evidence>
<evidence type="ECO:0000313" key="8">
    <source>
        <dbReference type="Proteomes" id="UP000091857"/>
    </source>
</evidence>
<organism evidence="7 8">
    <name type="scientific">Manihot esculenta</name>
    <name type="common">Cassava</name>
    <name type="synonym">Jatropha manihot</name>
    <dbReference type="NCBI Taxonomy" id="3983"/>
    <lineage>
        <taxon>Eukaryota</taxon>
        <taxon>Viridiplantae</taxon>
        <taxon>Streptophyta</taxon>
        <taxon>Embryophyta</taxon>
        <taxon>Tracheophyta</taxon>
        <taxon>Spermatophyta</taxon>
        <taxon>Magnoliopsida</taxon>
        <taxon>eudicotyledons</taxon>
        <taxon>Gunneridae</taxon>
        <taxon>Pentapetalae</taxon>
        <taxon>rosids</taxon>
        <taxon>fabids</taxon>
        <taxon>Malpighiales</taxon>
        <taxon>Euphorbiaceae</taxon>
        <taxon>Crotonoideae</taxon>
        <taxon>Manihoteae</taxon>
        <taxon>Manihot</taxon>
    </lineage>
</organism>
<dbReference type="EMBL" id="CM004387">
    <property type="protein sequence ID" value="OAY61076.1"/>
    <property type="molecule type" value="Genomic_DNA"/>
</dbReference>
<dbReference type="EMBL" id="CM004387">
    <property type="protein sequence ID" value="OAY61075.1"/>
    <property type="molecule type" value="Genomic_DNA"/>
</dbReference>
<evidence type="ECO:0000259" key="6">
    <source>
        <dbReference type="Pfam" id="PF07011"/>
    </source>
</evidence>
<dbReference type="AlphaFoldDB" id="A0A251LS07"/>
<dbReference type="InterPro" id="IPR040462">
    <property type="entry name" value="EARLY_FLOWERING_4"/>
</dbReference>
<dbReference type="PANTHER" id="PTHR33469:SF1">
    <property type="entry name" value="PROTEIN ELF4-LIKE 1"/>
    <property type="match status" value="1"/>
</dbReference>
<dbReference type="EMBL" id="CM004387">
    <property type="protein sequence ID" value="OAY61077.1"/>
    <property type="molecule type" value="Genomic_DNA"/>
</dbReference>
<comment type="subcellular location">
    <subcellularLocation>
        <location evidence="1">Nucleus</location>
    </subcellularLocation>
</comment>
<keyword evidence="4" id="KW-0539">Nucleus</keyword>
<feature type="region of interest" description="Disordered" evidence="5">
    <location>
        <begin position="23"/>
        <end position="57"/>
    </location>
</feature>
<dbReference type="InterPro" id="IPR009741">
    <property type="entry name" value="EARLY_FLOWERING_4_dom"/>
</dbReference>
<dbReference type="GO" id="GO:0042753">
    <property type="term" value="P:positive regulation of circadian rhythm"/>
    <property type="evidence" value="ECO:0007669"/>
    <property type="project" value="EnsemblPlants"/>
</dbReference>
<sequence length="149" mass="16702">MTTLESSSLVEVESTMDVTIISPKPEPILPKTNKKKRLTIESNIGGGDGDGDDDTEKDCDVEVWDTLSKSFRQVQAVLDQNRNLIQRVNENHQSMIPDNLAKNVPLIREINENISEIISIYSDLSVNFSNAVRERRRIKKGSSGERSDS</sequence>
<keyword evidence="8" id="KW-1185">Reference proteome</keyword>
<evidence type="ECO:0000313" key="7">
    <source>
        <dbReference type="EMBL" id="OAY61073.1"/>
    </source>
</evidence>
<protein>
    <recommendedName>
        <fullName evidence="6">Protein EARLY FLOWERING 4 domain-containing protein</fullName>
    </recommendedName>
</protein>
<dbReference type="PANTHER" id="PTHR33469">
    <property type="entry name" value="PROTEIN ELF4-LIKE 4"/>
    <property type="match status" value="1"/>
</dbReference>
<dbReference type="GO" id="GO:0048511">
    <property type="term" value="P:rhythmic process"/>
    <property type="evidence" value="ECO:0007669"/>
    <property type="project" value="UniProtKB-KW"/>
</dbReference>
<dbReference type="GO" id="GO:0005634">
    <property type="term" value="C:nucleus"/>
    <property type="evidence" value="ECO:0000318"/>
    <property type="project" value="GO_Central"/>
</dbReference>
<dbReference type="OMA" id="STMDERS"/>
<name>A0A251LS07_MANES</name>
<dbReference type="Proteomes" id="UP000091857">
    <property type="component" value="Chromosome 1"/>
</dbReference>
<evidence type="ECO:0000256" key="1">
    <source>
        <dbReference type="ARBA" id="ARBA00004123"/>
    </source>
</evidence>
<accession>A0A251LS07</accession>
<evidence type="ECO:0000256" key="3">
    <source>
        <dbReference type="ARBA" id="ARBA00023108"/>
    </source>
</evidence>
<dbReference type="EMBL" id="CM004387">
    <property type="protein sequence ID" value="OAY61072.1"/>
    <property type="molecule type" value="Genomic_DNA"/>
</dbReference>
<feature type="domain" description="Protein EARLY FLOWERING 4" evidence="6">
    <location>
        <begin position="59"/>
        <end position="137"/>
    </location>
</feature>
<dbReference type="EMBL" id="CM004387">
    <property type="protein sequence ID" value="OAY61074.1"/>
    <property type="molecule type" value="Genomic_DNA"/>
</dbReference>
<dbReference type="EMBL" id="CM004387">
    <property type="protein sequence ID" value="OAY61073.1"/>
    <property type="molecule type" value="Genomic_DNA"/>
</dbReference>
<dbReference type="STRING" id="3983.A0A251LS07"/>
<reference evidence="7 8" key="1">
    <citation type="submission" date="2016-02" db="EMBL/GenBank/DDBJ databases">
        <title>WGS assembly of Manihot esculenta.</title>
        <authorList>
            <person name="Bredeson J.V."/>
            <person name="Prochnik S.E."/>
            <person name="Lyons J.B."/>
            <person name="Schmutz J."/>
            <person name="Grimwood J."/>
            <person name="Vrebalov J."/>
            <person name="Bart R.S."/>
            <person name="Amuge T."/>
            <person name="Ferguson M.E."/>
            <person name="Green R."/>
            <person name="Putnam N."/>
            <person name="Stites J."/>
            <person name="Rounsley S."/>
            <person name="Rokhsar D.S."/>
        </authorList>
    </citation>
    <scope>NUCLEOTIDE SEQUENCE [LARGE SCALE GENOMIC DNA]</scope>
    <source>
        <strain evidence="8">cv. AM560-2</strain>
        <tissue evidence="7">Leaf</tissue>
    </source>
</reference>
<dbReference type="GO" id="GO:0009649">
    <property type="term" value="P:entrainment of circadian clock"/>
    <property type="evidence" value="ECO:0000318"/>
    <property type="project" value="GO_Central"/>
</dbReference>
<gene>
    <name evidence="7" type="ORF">MANES_01G161400</name>
</gene>
<evidence type="ECO:0000256" key="4">
    <source>
        <dbReference type="ARBA" id="ARBA00023242"/>
    </source>
</evidence>